<evidence type="ECO:0000256" key="3">
    <source>
        <dbReference type="ARBA" id="ARBA00022692"/>
    </source>
</evidence>
<feature type="transmembrane region" description="Helical" evidence="7">
    <location>
        <begin position="250"/>
        <end position="275"/>
    </location>
</feature>
<feature type="transmembrane region" description="Helical" evidence="7">
    <location>
        <begin position="137"/>
        <end position="154"/>
    </location>
</feature>
<protein>
    <recommendedName>
        <fullName evidence="7">Divalent metal cation transporter MntH</fullName>
    </recommendedName>
</protein>
<feature type="transmembrane region" description="Helical" evidence="7">
    <location>
        <begin position="161"/>
        <end position="184"/>
    </location>
</feature>
<comment type="subcellular location">
    <subcellularLocation>
        <location evidence="7">Cell membrane</location>
        <topology evidence="7">Multi-pass membrane protein</topology>
    </subcellularLocation>
    <subcellularLocation>
        <location evidence="1">Membrane</location>
        <topology evidence="1">Multi-pass membrane protein</topology>
    </subcellularLocation>
</comment>
<keyword evidence="7" id="KW-0406">Ion transport</keyword>
<dbReference type="GO" id="GO:0005886">
    <property type="term" value="C:plasma membrane"/>
    <property type="evidence" value="ECO:0007669"/>
    <property type="project" value="UniProtKB-SubCell"/>
</dbReference>
<evidence type="ECO:0000256" key="7">
    <source>
        <dbReference type="HAMAP-Rule" id="MF_00221"/>
    </source>
</evidence>
<comment type="caution">
    <text evidence="8">The sequence shown here is derived from an EMBL/GenBank/DDBJ whole genome shotgun (WGS) entry which is preliminary data.</text>
</comment>
<feature type="transmembrane region" description="Helical" evidence="7">
    <location>
        <begin position="295"/>
        <end position="319"/>
    </location>
</feature>
<dbReference type="NCBIfam" id="NF037982">
    <property type="entry name" value="Nramp_1"/>
    <property type="match status" value="1"/>
</dbReference>
<dbReference type="GO" id="GO:0015086">
    <property type="term" value="F:cadmium ion transmembrane transporter activity"/>
    <property type="evidence" value="ECO:0007669"/>
    <property type="project" value="TreeGrafter"/>
</dbReference>
<evidence type="ECO:0000256" key="5">
    <source>
        <dbReference type="ARBA" id="ARBA00022989"/>
    </source>
</evidence>
<feature type="transmembrane region" description="Helical" evidence="7">
    <location>
        <begin position="402"/>
        <end position="423"/>
    </location>
</feature>
<dbReference type="Pfam" id="PF01566">
    <property type="entry name" value="Nramp"/>
    <property type="match status" value="1"/>
</dbReference>
<feature type="transmembrane region" description="Helical" evidence="7">
    <location>
        <begin position="363"/>
        <end position="382"/>
    </location>
</feature>
<evidence type="ECO:0000313" key="9">
    <source>
        <dbReference type="Proteomes" id="UP000462621"/>
    </source>
</evidence>
<feature type="transmembrane region" description="Helical" evidence="7">
    <location>
        <begin position="204"/>
        <end position="229"/>
    </location>
</feature>
<dbReference type="NCBIfam" id="NF001923">
    <property type="entry name" value="PRK00701.1"/>
    <property type="match status" value="1"/>
</dbReference>
<feature type="transmembrane region" description="Helical" evidence="7">
    <location>
        <begin position="62"/>
        <end position="84"/>
    </location>
</feature>
<dbReference type="PANTHER" id="PTHR11706">
    <property type="entry name" value="SOLUTE CARRIER PROTEIN FAMILY 11 MEMBER"/>
    <property type="match status" value="1"/>
</dbReference>
<evidence type="ECO:0000256" key="2">
    <source>
        <dbReference type="ARBA" id="ARBA00022448"/>
    </source>
</evidence>
<dbReference type="HAMAP" id="MF_00221">
    <property type="entry name" value="NRAMP"/>
    <property type="match status" value="1"/>
</dbReference>
<dbReference type="RefSeq" id="WP_161156896.1">
    <property type="nucleotide sequence ID" value="NZ_WEKT01000029.1"/>
</dbReference>
<keyword evidence="6 7" id="KW-0472">Membrane</keyword>
<comment type="similarity">
    <text evidence="7">Belongs to the NRAMP family.</text>
</comment>
<name>A0A7X4LM73_9VIBR</name>
<dbReference type="Proteomes" id="UP000462621">
    <property type="component" value="Unassembled WGS sequence"/>
</dbReference>
<dbReference type="NCBIfam" id="TIGR01197">
    <property type="entry name" value="nramp"/>
    <property type="match status" value="1"/>
</dbReference>
<dbReference type="EMBL" id="WEKT01000029">
    <property type="protein sequence ID" value="MZI94459.1"/>
    <property type="molecule type" value="Genomic_DNA"/>
</dbReference>
<accession>A0A7X4LM73</accession>
<feature type="transmembrane region" description="Helical" evidence="7">
    <location>
        <begin position="104"/>
        <end position="131"/>
    </location>
</feature>
<keyword evidence="5 7" id="KW-1133">Transmembrane helix</keyword>
<feature type="transmembrane region" description="Helical" evidence="7">
    <location>
        <begin position="25"/>
        <end position="42"/>
    </location>
</feature>
<evidence type="ECO:0000256" key="4">
    <source>
        <dbReference type="ARBA" id="ARBA00022847"/>
    </source>
</evidence>
<keyword evidence="7" id="KW-1003">Cell membrane</keyword>
<keyword evidence="9" id="KW-1185">Reference proteome</keyword>
<gene>
    <name evidence="7 8" type="primary">mntH</name>
    <name evidence="8" type="ORF">F9817_14770</name>
</gene>
<reference evidence="8 9" key="1">
    <citation type="submission" date="2019-10" db="EMBL/GenBank/DDBJ databases">
        <title>Vibrio sp. nov. isolated from a shrimp pond.</title>
        <authorList>
            <person name="Gomez-Gil B."/>
            <person name="Enciso-Ibarra J."/>
            <person name="Enciso-Ibarra K."/>
            <person name="Bolan-Mejia C."/>
        </authorList>
    </citation>
    <scope>NUCLEOTIDE SEQUENCE [LARGE SCALE GENOMIC DNA]</scope>
    <source>
        <strain evidence="8 9">CAIM 722</strain>
    </source>
</reference>
<sequence>MLQSISNNSIQFQATDVLRGKAKRFNWLVMFGPALIAAVAYVDPGNFATNIEAGAKYGYSLLWVVLAANLMAMLIQGMSARLGLATGKNLAEVIREKYPKPVVWFYWIQAELVAIATDLAEFLGAALAFYLLFDIPMIYGALLTGVVTYAALLLQRFGFRLMEIIIGAMIMAIAGGFAVELFLSRPDMAALTQGLFVPNFPDSYALYLAAGILGATIMPHVIYLHSALAQDRIKVKNSSERKAIARFYRLDVVLGMALAGVVNMALLALAAATFHTTGHKDVATISESYKLLSPLMGGSAASTIFGIGLLLAGLSSSIVGTMSGQVLMQGFVRFTIPIGVRRLITMVPALIVIMLGVSEQKALVASQVVLSFGIPFALIPLLTFTSSRKIMGDMVNKKWISYLGRLICGLIIGLNIYVIYYTVA</sequence>
<keyword evidence="3 7" id="KW-0812">Transmembrane</keyword>
<dbReference type="GO" id="GO:0046872">
    <property type="term" value="F:metal ion binding"/>
    <property type="evidence" value="ECO:0007669"/>
    <property type="project" value="UniProtKB-UniRule"/>
</dbReference>
<dbReference type="GO" id="GO:0005384">
    <property type="term" value="F:manganese ion transmembrane transporter activity"/>
    <property type="evidence" value="ECO:0007669"/>
    <property type="project" value="TreeGrafter"/>
</dbReference>
<dbReference type="GO" id="GO:0034755">
    <property type="term" value="P:iron ion transmembrane transport"/>
    <property type="evidence" value="ECO:0007669"/>
    <property type="project" value="TreeGrafter"/>
</dbReference>
<keyword evidence="4 7" id="KW-0769">Symport</keyword>
<dbReference type="InterPro" id="IPR001046">
    <property type="entry name" value="NRAMP_fam"/>
</dbReference>
<evidence type="ECO:0000256" key="1">
    <source>
        <dbReference type="ARBA" id="ARBA00004141"/>
    </source>
</evidence>
<proteinExistence type="inferred from homology"/>
<dbReference type="PANTHER" id="PTHR11706:SF33">
    <property type="entry name" value="NATURAL RESISTANCE-ASSOCIATED MACROPHAGE PROTEIN 2"/>
    <property type="match status" value="1"/>
</dbReference>
<keyword evidence="2 7" id="KW-0813">Transport</keyword>
<evidence type="ECO:0000313" key="8">
    <source>
        <dbReference type="EMBL" id="MZI94459.1"/>
    </source>
</evidence>
<evidence type="ECO:0000256" key="6">
    <source>
        <dbReference type="ARBA" id="ARBA00023136"/>
    </source>
</evidence>
<dbReference type="GO" id="GO:0015293">
    <property type="term" value="F:symporter activity"/>
    <property type="evidence" value="ECO:0007669"/>
    <property type="project" value="UniProtKB-UniRule"/>
</dbReference>
<feature type="transmembrane region" description="Helical" evidence="7">
    <location>
        <begin position="340"/>
        <end position="357"/>
    </location>
</feature>
<dbReference type="AlphaFoldDB" id="A0A7X4LM73"/>
<comment type="function">
    <text evidence="7">H(+)-stimulated, divalent metal cation uptake system.</text>
</comment>
<organism evidence="8 9">
    <name type="scientific">Vibrio eleionomae</name>
    <dbReference type="NCBI Taxonomy" id="2653505"/>
    <lineage>
        <taxon>Bacteria</taxon>
        <taxon>Pseudomonadati</taxon>
        <taxon>Pseudomonadota</taxon>
        <taxon>Gammaproteobacteria</taxon>
        <taxon>Vibrionales</taxon>
        <taxon>Vibrionaceae</taxon>
        <taxon>Vibrio</taxon>
    </lineage>
</organism>
<dbReference type="PRINTS" id="PR00447">
    <property type="entry name" value="NATRESASSCMP"/>
</dbReference>